<dbReference type="Gene3D" id="3.40.50.300">
    <property type="entry name" value="P-loop containing nucleotide triphosphate hydrolases"/>
    <property type="match status" value="1"/>
</dbReference>
<evidence type="ECO:0000259" key="3">
    <source>
        <dbReference type="PROSITE" id="PS50045"/>
    </source>
</evidence>
<dbReference type="SUPFAM" id="SSF52540">
    <property type="entry name" value="P-loop containing nucleoside triphosphate hydrolases"/>
    <property type="match status" value="1"/>
</dbReference>
<keyword evidence="5" id="KW-1185">Reference proteome</keyword>
<dbReference type="PANTHER" id="PTHR32071:SF119">
    <property type="entry name" value="SIGMA L-DEPENDENT TRANSCRIPTIONAL REGULATOR YPLP-RELATED"/>
    <property type="match status" value="1"/>
</dbReference>
<keyword evidence="1" id="KW-0547">Nucleotide-binding</keyword>
<dbReference type="AlphaFoldDB" id="A0A9P1JHR4"/>
<accession>A0A9P1JHR4</accession>
<name>A0A9P1JHR4_BACAS</name>
<dbReference type="InterPro" id="IPR002078">
    <property type="entry name" value="Sigma_54_int"/>
</dbReference>
<dbReference type="EMBL" id="FN597644">
    <property type="protein sequence ID" value="CBI43205.1"/>
    <property type="molecule type" value="Genomic_DNA"/>
</dbReference>
<dbReference type="GO" id="GO:0005524">
    <property type="term" value="F:ATP binding"/>
    <property type="evidence" value="ECO:0007669"/>
    <property type="project" value="UniProtKB-KW"/>
</dbReference>
<protein>
    <submittedName>
        <fullName evidence="4">Transcriptional enhancer</fullName>
    </submittedName>
</protein>
<organism evidence="4 5">
    <name type="scientific">Bacillus amyloliquefaciens (strain ATCC 23350 / DSM 7 / BCRC 11601 / CCUG 28519 / NBRC 15535 / NRRL B-14393 / F)</name>
    <dbReference type="NCBI Taxonomy" id="692420"/>
    <lineage>
        <taxon>Bacteria</taxon>
        <taxon>Bacillati</taxon>
        <taxon>Bacillota</taxon>
        <taxon>Bacilli</taxon>
        <taxon>Bacillales</taxon>
        <taxon>Bacillaceae</taxon>
        <taxon>Bacillus</taxon>
        <taxon>Bacillus amyloliquefaciens group</taxon>
    </lineage>
</organism>
<dbReference type="RefSeq" id="WP_013352598.1">
    <property type="nucleotide sequence ID" value="NC_014551.1"/>
</dbReference>
<keyword evidence="2" id="KW-0067">ATP-binding</keyword>
<dbReference type="InterPro" id="IPR058031">
    <property type="entry name" value="AAA_lid_NorR"/>
</dbReference>
<reference evidence="5" key="2">
    <citation type="journal article" date="2011" name="J. Biotechnol.">
        <title>Genome sequence of B. amyloliquefaciens type strain DSM7(T) reveals differences to plant-associated B. amyloliquefaciens FZB42.</title>
        <authorList>
            <person name="Ruckert C."/>
            <person name="Blom J."/>
            <person name="Chen X."/>
            <person name="Reva O."/>
            <person name="Borriss R."/>
        </authorList>
    </citation>
    <scope>NUCLEOTIDE SEQUENCE [LARGE SCALE GENOMIC DNA]</scope>
    <source>
        <strain evidence="5">DSM 7</strain>
    </source>
</reference>
<dbReference type="Pfam" id="PF00158">
    <property type="entry name" value="Sigma54_activat"/>
    <property type="match status" value="1"/>
</dbReference>
<dbReference type="CDD" id="cd00009">
    <property type="entry name" value="AAA"/>
    <property type="match status" value="1"/>
</dbReference>
<dbReference type="SUPFAM" id="SSF46785">
    <property type="entry name" value="Winged helix' DNA-binding domain"/>
    <property type="match status" value="1"/>
</dbReference>
<dbReference type="InterPro" id="IPR036390">
    <property type="entry name" value="WH_DNA-bd_sf"/>
</dbReference>
<dbReference type="Pfam" id="PF25601">
    <property type="entry name" value="AAA_lid_14"/>
    <property type="match status" value="1"/>
</dbReference>
<dbReference type="Proteomes" id="UP000006562">
    <property type="component" value="Chromosome"/>
</dbReference>
<dbReference type="PANTHER" id="PTHR32071">
    <property type="entry name" value="TRANSCRIPTIONAL REGULATORY PROTEIN"/>
    <property type="match status" value="1"/>
</dbReference>
<evidence type="ECO:0000256" key="2">
    <source>
        <dbReference type="ARBA" id="ARBA00022840"/>
    </source>
</evidence>
<evidence type="ECO:0000313" key="4">
    <source>
        <dbReference type="EMBL" id="CBI43205.1"/>
    </source>
</evidence>
<dbReference type="GO" id="GO:0006355">
    <property type="term" value="P:regulation of DNA-templated transcription"/>
    <property type="evidence" value="ECO:0007669"/>
    <property type="project" value="InterPro"/>
</dbReference>
<sequence>MNVIEQTDPFHQLAGEHKSFLEAKRLAAKFALSDLPVFITGEVGTEKKQMAAAIHHKSRRNSELFITVHCSQSEERLEHELFGAEGALNRTRYGTLFLYEIGDMPLSVQARLLSELDAGLSARIIASSTADLADAENTFNKDLFYRLHVLCLPLPALSERKSDIPLLLQHILAASGQHLHIDPSVYPLCERHTFNGNIRELQNAAYYMAAAASGGTIYPEDVPPYIKNSQKAKTAKKKEKRLTLMEKEEFLFILESIKDLNAKGEPASRRSISELSENSTMTLTPQQVRNRLDYLEKMNYVTKGRGRAGTKITLEGLGFLQSLQKQIL</sequence>
<feature type="domain" description="Sigma-54 factor interaction" evidence="3">
    <location>
        <begin position="13"/>
        <end position="210"/>
    </location>
</feature>
<reference evidence="4 5" key="1">
    <citation type="journal article" date="2011" name="Int. J. Syst. Evol. Microbiol.">
        <title>Relationship of Bacillus amyloliquefaciens clades associated with strains DSM 7T and FZB42T: a proposal for Bacillus amyloliquefaciens subsp. amyloliquefaciens subsp. nov. and Bacillus amyloliquefaciens subsp. plantarum subsp. nov. based on complete genome sequence comparisons.</title>
        <authorList>
            <person name="Borriss R."/>
            <person name="Chen X.H."/>
            <person name="Rueckert C."/>
            <person name="Blom J."/>
            <person name="Becker A."/>
            <person name="Baumgarth B."/>
            <person name="Fan B."/>
            <person name="Pukall R."/>
            <person name="Schumann P."/>
            <person name="Sproer C."/>
            <person name="Junge H."/>
            <person name="Vater J."/>
            <person name="Puhler A."/>
            <person name="Klenk H.P."/>
        </authorList>
    </citation>
    <scope>NUCLEOTIDE SEQUENCE [LARGE SCALE GENOMIC DNA]</scope>
    <source>
        <strain evidence="5">DSM 7</strain>
    </source>
</reference>
<dbReference type="PROSITE" id="PS50045">
    <property type="entry name" value="SIGMA54_INTERACT_4"/>
    <property type="match status" value="1"/>
</dbReference>
<gene>
    <name evidence="4" type="primary">yplP</name>
    <name evidence="4" type="ordered locus">BAMF_2079</name>
</gene>
<dbReference type="InterPro" id="IPR027417">
    <property type="entry name" value="P-loop_NTPase"/>
</dbReference>
<evidence type="ECO:0000256" key="1">
    <source>
        <dbReference type="ARBA" id="ARBA00022741"/>
    </source>
</evidence>
<dbReference type="Gene3D" id="1.10.8.60">
    <property type="match status" value="1"/>
</dbReference>
<proteinExistence type="predicted"/>
<dbReference type="KEGG" id="bao:BAMF_2079"/>
<dbReference type="Gene3D" id="1.10.10.10">
    <property type="entry name" value="Winged helix-like DNA-binding domain superfamily/Winged helix DNA-binding domain"/>
    <property type="match status" value="1"/>
</dbReference>
<dbReference type="InterPro" id="IPR036388">
    <property type="entry name" value="WH-like_DNA-bd_sf"/>
</dbReference>
<evidence type="ECO:0000313" key="5">
    <source>
        <dbReference type="Proteomes" id="UP000006562"/>
    </source>
</evidence>